<keyword evidence="1" id="KW-0472">Membrane</keyword>
<proteinExistence type="predicted"/>
<dbReference type="RefSeq" id="WP_133825476.1">
    <property type="nucleotide sequence ID" value="NZ_BAABHR010000029.1"/>
</dbReference>
<feature type="transmembrane region" description="Helical" evidence="1">
    <location>
        <begin position="67"/>
        <end position="91"/>
    </location>
</feature>
<keyword evidence="1" id="KW-1133">Transmembrane helix</keyword>
<keyword evidence="1" id="KW-0812">Transmembrane</keyword>
<feature type="transmembrane region" description="Helical" evidence="1">
    <location>
        <begin position="6"/>
        <end position="30"/>
    </location>
</feature>
<feature type="transmembrane region" description="Helical" evidence="1">
    <location>
        <begin position="126"/>
        <end position="147"/>
    </location>
</feature>
<evidence type="ECO:0000256" key="1">
    <source>
        <dbReference type="SAM" id="Phobius"/>
    </source>
</evidence>
<dbReference type="EMBL" id="SNYO01000002">
    <property type="protein sequence ID" value="TDQ62389.1"/>
    <property type="molecule type" value="Genomic_DNA"/>
</dbReference>
<reference evidence="2 3" key="1">
    <citation type="submission" date="2019-03" db="EMBL/GenBank/DDBJ databases">
        <title>Genomic Encyclopedia of Type Strains, Phase IV (KMG-IV): sequencing the most valuable type-strain genomes for metagenomic binning, comparative biology and taxonomic classification.</title>
        <authorList>
            <person name="Goeker M."/>
        </authorList>
    </citation>
    <scope>NUCLEOTIDE SEQUENCE [LARGE SCALE GENOMIC DNA]</scope>
    <source>
        <strain evidence="2 3">DSM 45775</strain>
    </source>
</reference>
<name>A0A4R6VKM7_9PSEU</name>
<accession>A0A4R6VKM7</accession>
<sequence>MTPAVYASPALIALVAGEILFWVFLASGLAARYLLRRPRLGAVLLASTVLVDLGILTTAVIDIRSGSAATMAHGLAAIYIGVSVAFGPVIVRWADVRAAHRWAGGPAPTPVPKQGPERARHEWDRFGRWVAAALICAATLGLVHLLAGPGADLTALDPWFGRLGLVTLIWFVTGPARFMGSARAA</sequence>
<evidence type="ECO:0000313" key="2">
    <source>
        <dbReference type="EMBL" id="TDQ62389.1"/>
    </source>
</evidence>
<dbReference type="OrthoDB" id="2082317at2"/>
<feature type="transmembrane region" description="Helical" evidence="1">
    <location>
        <begin position="159"/>
        <end position="179"/>
    </location>
</feature>
<comment type="caution">
    <text evidence="2">The sequence shown here is derived from an EMBL/GenBank/DDBJ whole genome shotgun (WGS) entry which is preliminary data.</text>
</comment>
<evidence type="ECO:0000313" key="3">
    <source>
        <dbReference type="Proteomes" id="UP000295705"/>
    </source>
</evidence>
<dbReference type="Proteomes" id="UP000295705">
    <property type="component" value="Unassembled WGS sequence"/>
</dbReference>
<dbReference type="AlphaFoldDB" id="A0A4R6VKM7"/>
<organism evidence="2 3">
    <name type="scientific">Actinomycetospora succinea</name>
    <dbReference type="NCBI Taxonomy" id="663603"/>
    <lineage>
        <taxon>Bacteria</taxon>
        <taxon>Bacillati</taxon>
        <taxon>Actinomycetota</taxon>
        <taxon>Actinomycetes</taxon>
        <taxon>Pseudonocardiales</taxon>
        <taxon>Pseudonocardiaceae</taxon>
        <taxon>Actinomycetospora</taxon>
    </lineage>
</organism>
<protein>
    <submittedName>
        <fullName evidence="2">Uncharacterized protein</fullName>
    </submittedName>
</protein>
<gene>
    <name evidence="2" type="ORF">EV188_10243</name>
</gene>
<keyword evidence="3" id="KW-1185">Reference proteome</keyword>
<feature type="transmembrane region" description="Helical" evidence="1">
    <location>
        <begin position="42"/>
        <end position="61"/>
    </location>
</feature>